<reference evidence="1" key="1">
    <citation type="submission" date="2019-06" db="EMBL/GenBank/DDBJ databases">
        <authorList>
            <person name="Zheng W."/>
        </authorList>
    </citation>
    <scope>NUCLEOTIDE SEQUENCE</scope>
    <source>
        <strain evidence="1">QDHG01</strain>
    </source>
</reference>
<gene>
    <name evidence="1" type="ORF">FGO68_gene1712</name>
</gene>
<name>A0A8J8NIF7_HALGN</name>
<comment type="caution">
    <text evidence="1">The sequence shown here is derived from an EMBL/GenBank/DDBJ whole genome shotgun (WGS) entry which is preliminary data.</text>
</comment>
<dbReference type="Proteomes" id="UP000785679">
    <property type="component" value="Unassembled WGS sequence"/>
</dbReference>
<proteinExistence type="predicted"/>
<protein>
    <submittedName>
        <fullName evidence="1">Uncharacterized protein</fullName>
    </submittedName>
</protein>
<dbReference type="OrthoDB" id="317064at2759"/>
<organism evidence="1 2">
    <name type="scientific">Halteria grandinella</name>
    <dbReference type="NCBI Taxonomy" id="5974"/>
    <lineage>
        <taxon>Eukaryota</taxon>
        <taxon>Sar</taxon>
        <taxon>Alveolata</taxon>
        <taxon>Ciliophora</taxon>
        <taxon>Intramacronucleata</taxon>
        <taxon>Spirotrichea</taxon>
        <taxon>Stichotrichia</taxon>
        <taxon>Sporadotrichida</taxon>
        <taxon>Halteriidae</taxon>
        <taxon>Halteria</taxon>
    </lineage>
</organism>
<dbReference type="AlphaFoldDB" id="A0A8J8NIF7"/>
<dbReference type="EMBL" id="RRYP01016511">
    <property type="protein sequence ID" value="TNV75060.1"/>
    <property type="molecule type" value="Genomic_DNA"/>
</dbReference>
<keyword evidence="2" id="KW-1185">Reference proteome</keyword>
<evidence type="ECO:0000313" key="2">
    <source>
        <dbReference type="Proteomes" id="UP000785679"/>
    </source>
</evidence>
<sequence length="217" mass="25760">MLKLFDQQNKQIEFMQQIIVSQTNQCELEEKIKNTINKLGQELEGRLKKMNQKEFQTIFVQLEALKTQIFQVNITNSKLISEKLHSSFEFEDYLQKQRYSVQNKKQENQDQRPKENHSFILNASKYENDGQSFQDITIPIKYIKSLQQSLQNSKISKCSSTNNTKQEEDSPIEVFCEQNLLDSLDNIKVFDPQNKSTESMECNYEIYYRIMQDVYYS</sequence>
<accession>A0A8J8NIF7</accession>
<evidence type="ECO:0000313" key="1">
    <source>
        <dbReference type="EMBL" id="TNV75060.1"/>
    </source>
</evidence>